<accession>A0A2R5F2Z0</accession>
<evidence type="ECO:0000256" key="6">
    <source>
        <dbReference type="ARBA" id="ARBA00022729"/>
    </source>
</evidence>
<dbReference type="InterPro" id="IPR051829">
    <property type="entry name" value="Multiheme_Cytochr_ET"/>
</dbReference>
<feature type="domain" description="Tetrahaem cytochrome" evidence="11">
    <location>
        <begin position="345"/>
        <end position="425"/>
    </location>
</feature>
<dbReference type="InterPro" id="IPR012286">
    <property type="entry name" value="Tetrahaem_cytochrome"/>
</dbReference>
<dbReference type="Gene3D" id="3.90.10.10">
    <property type="entry name" value="Cytochrome C3"/>
    <property type="match status" value="8"/>
</dbReference>
<dbReference type="GO" id="GO:0046872">
    <property type="term" value="F:metal ion binding"/>
    <property type="evidence" value="ECO:0007669"/>
    <property type="project" value="UniProtKB-KW"/>
</dbReference>
<name>A0A2R5F2Z0_9PROT</name>
<evidence type="ECO:0000256" key="4">
    <source>
        <dbReference type="ARBA" id="ARBA00022617"/>
    </source>
</evidence>
<keyword evidence="5" id="KW-0479">Metal-binding</keyword>
<feature type="chain" id="PRO_5015308014" evidence="9">
    <location>
        <begin position="20"/>
        <end position="664"/>
    </location>
</feature>
<keyword evidence="4" id="KW-0349">Heme</keyword>
<dbReference type="SUPFAM" id="SSF48695">
    <property type="entry name" value="Multiheme cytochromes"/>
    <property type="match status" value="2"/>
</dbReference>
<feature type="signal peptide" evidence="9">
    <location>
        <begin position="1"/>
        <end position="19"/>
    </location>
</feature>
<dbReference type="InterPro" id="IPR036280">
    <property type="entry name" value="Multihaem_cyt_sf"/>
</dbReference>
<keyword evidence="7" id="KW-0249">Electron transport</keyword>
<dbReference type="InterPro" id="IPR020942">
    <property type="entry name" value="Cyt_c_III_dom"/>
</dbReference>
<protein>
    <submittedName>
        <fullName evidence="12">Uncharacterized protein</fullName>
    </submittedName>
</protein>
<gene>
    <name evidence="12" type="ORF">NMK_0454</name>
</gene>
<dbReference type="GO" id="GO:0030313">
    <property type="term" value="C:cell envelope"/>
    <property type="evidence" value="ECO:0007669"/>
    <property type="project" value="UniProtKB-SubCell"/>
</dbReference>
<evidence type="ECO:0000256" key="2">
    <source>
        <dbReference type="ARBA" id="ARBA00004196"/>
    </source>
</evidence>
<keyword evidence="13" id="KW-1185">Reference proteome</keyword>
<keyword evidence="3" id="KW-0813">Transport</keyword>
<keyword evidence="6 9" id="KW-0732">Signal</keyword>
<comment type="subcellular location">
    <subcellularLocation>
        <location evidence="2">Cell envelope</location>
    </subcellularLocation>
</comment>
<dbReference type="Pfam" id="PF14537">
    <property type="entry name" value="Cytochrom_c3_2"/>
    <property type="match status" value="1"/>
</dbReference>
<evidence type="ECO:0000259" key="10">
    <source>
        <dbReference type="Pfam" id="PF02085"/>
    </source>
</evidence>
<dbReference type="PANTHER" id="PTHR35038">
    <property type="entry name" value="DISSIMILATORY SULFITE REDUCTASE SIRA"/>
    <property type="match status" value="1"/>
</dbReference>
<evidence type="ECO:0000256" key="1">
    <source>
        <dbReference type="ARBA" id="ARBA00001926"/>
    </source>
</evidence>
<dbReference type="GO" id="GO:0009055">
    <property type="term" value="F:electron transfer activity"/>
    <property type="evidence" value="ECO:0007669"/>
    <property type="project" value="InterPro"/>
</dbReference>
<keyword evidence="8" id="KW-0408">Iron</keyword>
<evidence type="ECO:0000256" key="5">
    <source>
        <dbReference type="ARBA" id="ARBA00022723"/>
    </source>
</evidence>
<dbReference type="EMBL" id="BDOQ01000002">
    <property type="protein sequence ID" value="GBG12917.1"/>
    <property type="molecule type" value="Genomic_DNA"/>
</dbReference>
<evidence type="ECO:0000259" key="11">
    <source>
        <dbReference type="Pfam" id="PF14537"/>
    </source>
</evidence>
<evidence type="ECO:0000256" key="9">
    <source>
        <dbReference type="SAM" id="SignalP"/>
    </source>
</evidence>
<comment type="cofactor">
    <cofactor evidence="1">
        <name>heme c</name>
        <dbReference type="ChEBI" id="CHEBI:61717"/>
    </cofactor>
</comment>
<evidence type="ECO:0000256" key="7">
    <source>
        <dbReference type="ARBA" id="ARBA00022982"/>
    </source>
</evidence>
<dbReference type="GO" id="GO:0020037">
    <property type="term" value="F:heme binding"/>
    <property type="evidence" value="ECO:0007669"/>
    <property type="project" value="InterPro"/>
</dbReference>
<dbReference type="Pfam" id="PF02085">
    <property type="entry name" value="Cytochrom_CIII"/>
    <property type="match status" value="1"/>
</dbReference>
<dbReference type="RefSeq" id="WP_227871326.1">
    <property type="nucleotide sequence ID" value="NZ_BDOQ01000002.1"/>
</dbReference>
<evidence type="ECO:0000256" key="8">
    <source>
        <dbReference type="ARBA" id="ARBA00023004"/>
    </source>
</evidence>
<dbReference type="Proteomes" id="UP000245081">
    <property type="component" value="Unassembled WGS sequence"/>
</dbReference>
<evidence type="ECO:0000256" key="3">
    <source>
        <dbReference type="ARBA" id="ARBA00022448"/>
    </source>
</evidence>
<dbReference type="AlphaFoldDB" id="A0A2R5F2Z0"/>
<evidence type="ECO:0000313" key="12">
    <source>
        <dbReference type="EMBL" id="GBG12917.1"/>
    </source>
</evidence>
<evidence type="ECO:0000313" key="13">
    <source>
        <dbReference type="Proteomes" id="UP000245081"/>
    </source>
</evidence>
<feature type="domain" description="Class III cytochrome C" evidence="10">
    <location>
        <begin position="34"/>
        <end position="97"/>
    </location>
</feature>
<reference evidence="12 13" key="1">
    <citation type="journal article" date="2018" name="Environ. Microbiol.">
        <title>Isolation and genomic characterization of Novimethylophilus kurashikiensis gen. nov. sp. nov., a new lanthanide-dependent methylotrophic species of Methylophilaceae.</title>
        <authorList>
            <person name="Lv H."/>
            <person name="Sahin N."/>
            <person name="Tani A."/>
        </authorList>
    </citation>
    <scope>NUCLEOTIDE SEQUENCE [LARGE SCALE GENOMIC DNA]</scope>
    <source>
        <strain evidence="12 13">La2-4</strain>
    </source>
</reference>
<proteinExistence type="predicted"/>
<organism evidence="12 13">
    <name type="scientific">Novimethylophilus kurashikiensis</name>
    <dbReference type="NCBI Taxonomy" id="1825523"/>
    <lineage>
        <taxon>Bacteria</taxon>
        <taxon>Pseudomonadati</taxon>
        <taxon>Pseudomonadota</taxon>
        <taxon>Betaproteobacteria</taxon>
        <taxon>Nitrosomonadales</taxon>
        <taxon>Methylophilaceae</taxon>
        <taxon>Novimethylophilus</taxon>
    </lineage>
</organism>
<sequence>MLIRLIFLVLALLATTAGADSLESAIMPGKVIQGHAKYEEECKNCHKRFDKSAQNQLCMDCHKEVGKDVTLKQGFHGKQSTDKDCRECHTEHKGRAAKVVQLNEKTFKHGETDFPLKGKHADEKVKCADCHQPKAKWREAPHGCFDCHRKDDDKAHKGNLGKDCAKCHSEKDWKTTNFDHSKTHFELRGKHVDVKCKECHIDNKYKDAPTKCIECHRKDDDKAHHGVFGAKCESCHGENSWKNDLHFDHDKDTHFVLRDKHRDTKCLSCHKSAAEKLKSTCISCHRKDDKHNGTLGERCEECHNARDWKTPKGFDHDKDTHFPLRDKHKEAKCDKCHTTGLKYEKLALDCWSCHKKEDEKAHKGDFGKKCESCHKENDWKKTFFNHDKDTKYPLRFKHGDVKCDKCHTGKLYEQKLTQVCYDCHKKTDDDKGHHGNLGDKCDKCHSEKSWKDTRFDHDKDTKYPLRFKHKETKCDKCHTSPGFRDKTPSDCYACHKKDDKHNGQEGKKCEDCHSEKSWKDDVRFDHNKSHFPLLGSHVKVECKKCHDTAEFKNAKSDCYSCHKKEDKHELRLGKKCDSCHNARDWKTWDFDHDRRTKYRIDGAHKKAECTDCHKRPMAGDKVLTPTTCAGCHETEDVHEGGFGKRCERCHTTSSFKDIKPQVGR</sequence>
<comment type="caution">
    <text evidence="12">The sequence shown here is derived from an EMBL/GenBank/DDBJ whole genome shotgun (WGS) entry which is preliminary data.</text>
</comment>